<evidence type="ECO:0000313" key="12">
    <source>
        <dbReference type="Proteomes" id="UP000557271"/>
    </source>
</evidence>
<keyword evidence="12" id="KW-1185">Reference proteome</keyword>
<organism evidence="11 12">
    <name type="scientific">Chionis minor</name>
    <name type="common">Black-faced sheathbill</name>
    <dbReference type="NCBI Taxonomy" id="227182"/>
    <lineage>
        <taxon>Eukaryota</taxon>
        <taxon>Metazoa</taxon>
        <taxon>Chordata</taxon>
        <taxon>Craniata</taxon>
        <taxon>Vertebrata</taxon>
        <taxon>Euteleostomi</taxon>
        <taxon>Archelosauria</taxon>
        <taxon>Archosauria</taxon>
        <taxon>Dinosauria</taxon>
        <taxon>Saurischia</taxon>
        <taxon>Theropoda</taxon>
        <taxon>Coelurosauria</taxon>
        <taxon>Aves</taxon>
        <taxon>Neognathae</taxon>
        <taxon>Neoaves</taxon>
        <taxon>Charadriiformes</taxon>
        <taxon>Chionididae</taxon>
        <taxon>Chionis</taxon>
    </lineage>
</organism>
<feature type="domain" description="Tetrahydrofolate dehydrogenase/cyclohydrolase NAD(P)-binding" evidence="10">
    <location>
        <begin position="67"/>
        <end position="187"/>
    </location>
</feature>
<dbReference type="Gene3D" id="3.40.50.300">
    <property type="entry name" value="P-loop containing nucleotide triphosphate hydrolases"/>
    <property type="match status" value="2"/>
</dbReference>
<dbReference type="GO" id="GO:0004329">
    <property type="term" value="F:formate-tetrahydrofolate ligase activity"/>
    <property type="evidence" value="ECO:0007669"/>
    <property type="project" value="UniProtKB-EC"/>
</dbReference>
<evidence type="ECO:0000313" key="11">
    <source>
        <dbReference type="EMBL" id="NWY50755.1"/>
    </source>
</evidence>
<dbReference type="InterPro" id="IPR000559">
    <property type="entry name" value="Formate_THF_ligase"/>
</dbReference>
<accession>A0A7K7EZU8</accession>
<evidence type="ECO:0000256" key="4">
    <source>
        <dbReference type="ARBA" id="ARBA00011738"/>
    </source>
</evidence>
<reference evidence="11 12" key="1">
    <citation type="submission" date="2019-09" db="EMBL/GenBank/DDBJ databases">
        <title>Bird 10,000 Genomes (B10K) Project - Family phase.</title>
        <authorList>
            <person name="Zhang G."/>
        </authorList>
    </citation>
    <scope>NUCLEOTIDE SEQUENCE [LARGE SCALE GENOMIC DNA]</scope>
    <source>
        <strain evidence="11">B10K-UC-030-51</strain>
    </source>
</reference>
<comment type="similarity">
    <text evidence="2">In the N-terminal section; belongs to the tetrahydrofolate dehydrogenase/cyclohydrolase family.</text>
</comment>
<dbReference type="SUPFAM" id="SSF52540">
    <property type="entry name" value="P-loop containing nucleoside triphosphate hydrolases"/>
    <property type="match status" value="1"/>
</dbReference>
<dbReference type="GO" id="GO:0005829">
    <property type="term" value="C:cytosol"/>
    <property type="evidence" value="ECO:0007669"/>
    <property type="project" value="TreeGrafter"/>
</dbReference>
<dbReference type="AlphaFoldDB" id="A0A7K7EZU8"/>
<dbReference type="InterPro" id="IPR036291">
    <property type="entry name" value="NAD(P)-bd_dom_sf"/>
</dbReference>
<dbReference type="InterPro" id="IPR020628">
    <property type="entry name" value="Formate_THF_ligase_CS"/>
</dbReference>
<dbReference type="SUPFAM" id="SSF53223">
    <property type="entry name" value="Aminoacid dehydrogenase-like, N-terminal domain"/>
    <property type="match status" value="1"/>
</dbReference>
<comment type="caution">
    <text evidence="11">The sequence shown here is derived from an EMBL/GenBank/DDBJ whole genome shotgun (WGS) entry which is preliminary data.</text>
</comment>
<keyword evidence="6" id="KW-0554">One-carbon metabolism</keyword>
<dbReference type="UniPathway" id="UPA00193"/>
<dbReference type="PROSITE" id="PS00721">
    <property type="entry name" value="FTHFS_1"/>
    <property type="match status" value="1"/>
</dbReference>
<feature type="non-terminal residue" evidence="11">
    <location>
        <position position="1"/>
    </location>
</feature>
<dbReference type="InterPro" id="IPR027417">
    <property type="entry name" value="P-loop_NTPase"/>
</dbReference>
<dbReference type="EMBL" id="VZSF01001197">
    <property type="protein sequence ID" value="NWY50755.1"/>
    <property type="molecule type" value="Genomic_DNA"/>
</dbReference>
<evidence type="ECO:0000256" key="8">
    <source>
        <dbReference type="ARBA" id="ARBA00022741"/>
    </source>
</evidence>
<dbReference type="Gene3D" id="1.10.8.770">
    <property type="match status" value="1"/>
</dbReference>
<evidence type="ECO:0000256" key="2">
    <source>
        <dbReference type="ARBA" id="ARBA00005559"/>
    </source>
</evidence>
<protein>
    <recommendedName>
        <fullName evidence="5">formate--tetrahydrofolate ligase</fullName>
        <ecNumber evidence="5">6.3.4.3</ecNumber>
    </recommendedName>
</protein>
<dbReference type="Pfam" id="PF02882">
    <property type="entry name" value="THF_DHG_CYH_C"/>
    <property type="match status" value="1"/>
</dbReference>
<dbReference type="GO" id="GO:0004488">
    <property type="term" value="F:methylenetetrahydrofolate dehydrogenase (NADP+) activity"/>
    <property type="evidence" value="ECO:0007669"/>
    <property type="project" value="InterPro"/>
</dbReference>
<dbReference type="Gene3D" id="3.10.410.10">
    <property type="entry name" value="Formyltetrahydrofolate synthetase, domain 3"/>
    <property type="match status" value="1"/>
</dbReference>
<dbReference type="FunFam" id="1.10.8.770:FF:000001">
    <property type="entry name" value="Methylenetetrahydrofolate dehydrogenase (NADP+ dependent) 1 like"/>
    <property type="match status" value="1"/>
</dbReference>
<dbReference type="PANTHER" id="PTHR48099">
    <property type="entry name" value="C-1-TETRAHYDROFOLATE SYNTHASE, CYTOPLASMIC-RELATED"/>
    <property type="match status" value="1"/>
</dbReference>
<dbReference type="GO" id="GO:0005524">
    <property type="term" value="F:ATP binding"/>
    <property type="evidence" value="ECO:0007669"/>
    <property type="project" value="UniProtKB-KW"/>
</dbReference>
<proteinExistence type="inferred from homology"/>
<dbReference type="PROSITE" id="PS00722">
    <property type="entry name" value="FTHFS_2"/>
    <property type="match status" value="1"/>
</dbReference>
<dbReference type="PANTHER" id="PTHR48099:SF12">
    <property type="entry name" value="MONOFUNCTIONAL C1-TETRAHYDROFOLATE SYNTHASE, MITOCHONDRIAL"/>
    <property type="match status" value="1"/>
</dbReference>
<keyword evidence="9" id="KW-0067">ATP-binding</keyword>
<keyword evidence="8" id="KW-0547">Nucleotide-binding</keyword>
<feature type="non-terminal residue" evidence="11">
    <location>
        <position position="831"/>
    </location>
</feature>
<evidence type="ECO:0000256" key="7">
    <source>
        <dbReference type="ARBA" id="ARBA00022598"/>
    </source>
</evidence>
<dbReference type="HAMAP" id="MF_01543">
    <property type="entry name" value="FTHFS"/>
    <property type="match status" value="1"/>
</dbReference>
<dbReference type="Gene3D" id="3.40.50.720">
    <property type="entry name" value="NAD(P)-binding Rossmann-like Domain"/>
    <property type="match status" value="1"/>
</dbReference>
<dbReference type="OrthoDB" id="1845775at2759"/>
<dbReference type="GO" id="GO:0035999">
    <property type="term" value="P:tetrahydrofolate interconversion"/>
    <property type="evidence" value="ECO:0007669"/>
    <property type="project" value="UniProtKB-UniPathway"/>
</dbReference>
<sequence>IVNEIVRLNEDPNVQGLALDLPESLCSSKVLNTVKPEKDVDGLSDVNLGRLVRGDAYDCLVPPMVCAVMELLEDLGGKTVLLVGASGAVGAALQCVLQREGAATMSCQWKAPQLRTKLHHADVVVVGSPKPDDVPVSWIKPGTTIISCSHGLLSEKHNYDQQNNHAAENTVGSLAIAMRMQNMVKKTERWIQSQQYRKWDLRCLKLQPLSPVPSDIEISRAQSPKAVDVLAKEIGLLTDEIEIYGQTKAKVRLSLLERLKDQPDGKYVLVAGITPTPLGEGKSTVTIGLVQALTAHLNINSFACLRQPSQGPTFGVKGGAAGGGYAQVIPMEEFNLHLTGDIHAITAANNLLAAAIDARILHENTQSDKALYNRLVPVVNGVRGFSAIQLARLRRLGINKTDPGTLTEEEINKFARLDIDPSTITWQRVVDTNDRFLRKITVGQANTEKGFVRQAQFDIAVASEIMAILALTTSLQDMKERLGKMVVANDKKGEPVTAEDLGVTGALAVLMKDAIKPTLMQTLEGTPVFVHAGPFANIAHGNSSVLADKIALKLVGEKGFVVTEAGFGADIGMEKFFNIKCRASGLVPSVVVLVATVRALKMHGGGPNVTAGAPLKKEYTEENLQLVADGCCNLQKQIQITQLFGVPVVVALNVFKTDSPAEVDLVCEIAEQSGAFDAVPCDHWSDGGRGAVKLAQAVEKAANQKNSFKYLYSLELPIVEKIRIIAQKVYGAQDIELSPAAQSQVDRYTRQGFGNLPICMAKTHLSLSHQPERKGVPTGFILPISDVRASIGAGFIYPLVGTMSTMPGLPTRPCFYDIDIDPITEQVKGLF</sequence>
<dbReference type="Gene3D" id="3.40.50.10860">
    <property type="entry name" value="Leucine Dehydrogenase, chain A, domain 1"/>
    <property type="match status" value="1"/>
</dbReference>
<dbReference type="InterPro" id="IPR046346">
    <property type="entry name" value="Aminoacid_DH-like_N_sf"/>
</dbReference>
<evidence type="ECO:0000256" key="6">
    <source>
        <dbReference type="ARBA" id="ARBA00022563"/>
    </source>
</evidence>
<dbReference type="CDD" id="cd00477">
    <property type="entry name" value="FTHFS"/>
    <property type="match status" value="1"/>
</dbReference>
<dbReference type="GO" id="GO:0005739">
    <property type="term" value="C:mitochondrion"/>
    <property type="evidence" value="ECO:0007669"/>
    <property type="project" value="TreeGrafter"/>
</dbReference>
<keyword evidence="7" id="KW-0436">Ligase</keyword>
<evidence type="ECO:0000259" key="10">
    <source>
        <dbReference type="Pfam" id="PF02882"/>
    </source>
</evidence>
<dbReference type="FunFam" id="3.40.50.300:FF:000627">
    <property type="entry name" value="Methylenetetrahydrofolate dehydrogenase (NADP+ dependent) 1 like"/>
    <property type="match status" value="1"/>
</dbReference>
<name>A0A7K7EZU8_CHIMN</name>
<dbReference type="InterPro" id="IPR000672">
    <property type="entry name" value="THF_DH/CycHdrlase"/>
</dbReference>
<comment type="pathway">
    <text evidence="1">One-carbon metabolism; tetrahydrofolate interconversion.</text>
</comment>
<dbReference type="InterPro" id="IPR020631">
    <property type="entry name" value="THF_DH/CycHdrlase_NAD-bd_dom"/>
</dbReference>
<dbReference type="GO" id="GO:0046394">
    <property type="term" value="P:carboxylic acid biosynthetic process"/>
    <property type="evidence" value="ECO:0007669"/>
    <property type="project" value="UniProtKB-ARBA"/>
</dbReference>
<dbReference type="FunFam" id="3.40.50.300:FF:000556">
    <property type="entry name" value="Methylenetetrahydrofolate dehydrogenase (NADP+ dependent) 1 like"/>
    <property type="match status" value="1"/>
</dbReference>
<dbReference type="SUPFAM" id="SSF51735">
    <property type="entry name" value="NAD(P)-binding Rossmann-fold domains"/>
    <property type="match status" value="1"/>
</dbReference>
<comment type="subunit">
    <text evidence="4">Homodimer.</text>
</comment>
<dbReference type="PRINTS" id="PR00085">
    <property type="entry name" value="THFDHDRGNASE"/>
</dbReference>
<dbReference type="Proteomes" id="UP000557271">
    <property type="component" value="Unassembled WGS sequence"/>
</dbReference>
<comment type="similarity">
    <text evidence="3">In the C-terminal section; belongs to the formate--tetrahydrofolate ligase family.</text>
</comment>
<evidence type="ECO:0000256" key="9">
    <source>
        <dbReference type="ARBA" id="ARBA00022840"/>
    </source>
</evidence>
<evidence type="ECO:0000256" key="1">
    <source>
        <dbReference type="ARBA" id="ARBA00004777"/>
    </source>
</evidence>
<gene>
    <name evidence="11" type="primary">Mthfd1l</name>
    <name evidence="11" type="ORF">CHIMIN_R13843</name>
</gene>
<evidence type="ECO:0000256" key="5">
    <source>
        <dbReference type="ARBA" id="ARBA00012295"/>
    </source>
</evidence>
<evidence type="ECO:0000256" key="3">
    <source>
        <dbReference type="ARBA" id="ARBA00006985"/>
    </source>
</evidence>
<dbReference type="EC" id="6.3.4.3" evidence="5"/>
<dbReference type="Pfam" id="PF01268">
    <property type="entry name" value="FTHFS"/>
    <property type="match status" value="1"/>
</dbReference>
<dbReference type="FunFam" id="3.10.410.10:FF:000001">
    <property type="entry name" value="Putative formate--tetrahydrofolate ligase"/>
    <property type="match status" value="1"/>
</dbReference>